<dbReference type="InterPro" id="IPR003439">
    <property type="entry name" value="ABC_transporter-like_ATP-bd"/>
</dbReference>
<dbReference type="PANTHER" id="PTHR19211">
    <property type="entry name" value="ATP-BINDING TRANSPORT PROTEIN-RELATED"/>
    <property type="match status" value="1"/>
</dbReference>
<feature type="coiled-coil region" evidence="4">
    <location>
        <begin position="234"/>
        <end position="261"/>
    </location>
</feature>
<accession>A0A4R7THP4</accession>
<evidence type="ECO:0000256" key="4">
    <source>
        <dbReference type="SAM" id="Coils"/>
    </source>
</evidence>
<protein>
    <submittedName>
        <fullName evidence="6">ATPase subunit of ABC transporter with duplicated ATPase domains</fullName>
    </submittedName>
</protein>
<evidence type="ECO:0000313" key="6">
    <source>
        <dbReference type="EMBL" id="TDU91841.1"/>
    </source>
</evidence>
<dbReference type="InterPro" id="IPR027417">
    <property type="entry name" value="P-loop_NTPase"/>
</dbReference>
<evidence type="ECO:0000256" key="2">
    <source>
        <dbReference type="ARBA" id="ARBA00022741"/>
    </source>
</evidence>
<reference evidence="6 7" key="1">
    <citation type="submission" date="2019-03" db="EMBL/GenBank/DDBJ databases">
        <title>Genomic Encyclopedia of Type Strains, Phase III (KMG-III): the genomes of soil and plant-associated and newly described type strains.</title>
        <authorList>
            <person name="Whitman W."/>
        </authorList>
    </citation>
    <scope>NUCLEOTIDE SEQUENCE [LARGE SCALE GENOMIC DNA]</scope>
    <source>
        <strain evidence="6 7">VKM Ac-2575</strain>
    </source>
</reference>
<gene>
    <name evidence="6" type="ORF">EV138_5454</name>
</gene>
<dbReference type="PROSITE" id="PS50893">
    <property type="entry name" value="ABC_TRANSPORTER_2"/>
    <property type="match status" value="1"/>
</dbReference>
<sequence>MSSYSLTCTDLFFAWPDGDVLFDGLSFVAGPVRSGLVGRNGAGKSTLLRLIAGRLNPQRGSIRVSGELGYLPQDLTLDVRLTVDQALGIAGIRQAITAIEAGDASEQNFAIVGDGWDVEERALALLGKLGLGSIGLDRNVGELSGGETILLGLAGELLKRPDVLLLDEPTNNLDLRARRHLYDAVDTFRGALLVVSHDRELLDRVDQIGDLRRGDLTWYGGNLTAYEEAVAVEQEAAERMVRSAEADLRKQKRELIEARMKMDRRRAAGQRAFEAGGIPKIVAGGLKRSAQVSAGKHLGMHTDRLDAAQDALNEAEEKVHDDDKIRVDLPKTSVPAGRIVLELDDYVLRTGLQASLEIRGPERIALVGPNGAGKSTLLHAIVADGKPLVPYRLLPQRLDLLQDELSVVENLALLAPTVENQERRSRLARFLFRGRAADQPVSTLSGGERFRATLAALLLAEPPPQLLMLDEPTNNLDLASVAQLTDALASYQGALVVASHDVPFLRSIGITRWIELDRNTLTDIDPL</sequence>
<keyword evidence="2" id="KW-0547">Nucleotide-binding</keyword>
<organism evidence="6 7">
    <name type="scientific">Kribbella voronezhensis</name>
    <dbReference type="NCBI Taxonomy" id="2512212"/>
    <lineage>
        <taxon>Bacteria</taxon>
        <taxon>Bacillati</taxon>
        <taxon>Actinomycetota</taxon>
        <taxon>Actinomycetes</taxon>
        <taxon>Propionibacteriales</taxon>
        <taxon>Kribbellaceae</taxon>
        <taxon>Kribbella</taxon>
    </lineage>
</organism>
<dbReference type="FunFam" id="3.40.50.300:FF:001320">
    <property type="entry name" value="Heme ABC transporter ATP-binding protein"/>
    <property type="match status" value="1"/>
</dbReference>
<dbReference type="GO" id="GO:0016887">
    <property type="term" value="F:ATP hydrolysis activity"/>
    <property type="evidence" value="ECO:0007669"/>
    <property type="project" value="InterPro"/>
</dbReference>
<feature type="coiled-coil region" evidence="4">
    <location>
        <begin position="298"/>
        <end position="325"/>
    </location>
</feature>
<dbReference type="InterPro" id="IPR003593">
    <property type="entry name" value="AAA+_ATPase"/>
</dbReference>
<dbReference type="InterPro" id="IPR050611">
    <property type="entry name" value="ABCF"/>
</dbReference>
<dbReference type="SUPFAM" id="SSF52540">
    <property type="entry name" value="P-loop containing nucleoside triphosphate hydrolases"/>
    <property type="match status" value="2"/>
</dbReference>
<keyword evidence="4" id="KW-0175">Coiled coil</keyword>
<evidence type="ECO:0000313" key="7">
    <source>
        <dbReference type="Proteomes" id="UP000295151"/>
    </source>
</evidence>
<feature type="domain" description="ABC transporter" evidence="5">
    <location>
        <begin position="6"/>
        <end position="238"/>
    </location>
</feature>
<evidence type="ECO:0000256" key="1">
    <source>
        <dbReference type="ARBA" id="ARBA00022737"/>
    </source>
</evidence>
<dbReference type="EMBL" id="SOCE01000001">
    <property type="protein sequence ID" value="TDU91841.1"/>
    <property type="molecule type" value="Genomic_DNA"/>
</dbReference>
<name>A0A4R7THP4_9ACTN</name>
<keyword evidence="7" id="KW-1185">Reference proteome</keyword>
<dbReference type="GO" id="GO:0005524">
    <property type="term" value="F:ATP binding"/>
    <property type="evidence" value="ECO:0007669"/>
    <property type="project" value="UniProtKB-KW"/>
</dbReference>
<keyword evidence="3" id="KW-0067">ATP-binding</keyword>
<dbReference type="AlphaFoldDB" id="A0A4R7THP4"/>
<evidence type="ECO:0000256" key="3">
    <source>
        <dbReference type="ARBA" id="ARBA00022840"/>
    </source>
</evidence>
<dbReference type="Proteomes" id="UP000295151">
    <property type="component" value="Unassembled WGS sequence"/>
</dbReference>
<keyword evidence="1" id="KW-0677">Repeat</keyword>
<dbReference type="CDD" id="cd03221">
    <property type="entry name" value="ABCF_EF-3"/>
    <property type="match status" value="1"/>
</dbReference>
<evidence type="ECO:0000259" key="5">
    <source>
        <dbReference type="PROSITE" id="PS50893"/>
    </source>
</evidence>
<dbReference type="RefSeq" id="WP_166678692.1">
    <property type="nucleotide sequence ID" value="NZ_SOCE01000001.1"/>
</dbReference>
<comment type="caution">
    <text evidence="6">The sequence shown here is derived from an EMBL/GenBank/DDBJ whole genome shotgun (WGS) entry which is preliminary data.</text>
</comment>
<dbReference type="PANTHER" id="PTHR19211:SF6">
    <property type="entry name" value="BLL7188 PROTEIN"/>
    <property type="match status" value="1"/>
</dbReference>
<dbReference type="Gene3D" id="3.40.50.300">
    <property type="entry name" value="P-loop containing nucleotide triphosphate hydrolases"/>
    <property type="match status" value="2"/>
</dbReference>
<proteinExistence type="predicted"/>
<dbReference type="SMART" id="SM00382">
    <property type="entry name" value="AAA"/>
    <property type="match status" value="2"/>
</dbReference>
<dbReference type="Pfam" id="PF00005">
    <property type="entry name" value="ABC_tran"/>
    <property type="match status" value="2"/>
</dbReference>